<dbReference type="EMBL" id="MKGL01000461">
    <property type="protein sequence ID" value="RNE98462.1"/>
    <property type="molecule type" value="Genomic_DNA"/>
</dbReference>
<name>A0A422MZ13_TRYRA</name>
<dbReference type="RefSeq" id="XP_029234649.1">
    <property type="nucleotide sequence ID" value="XM_029385507.1"/>
</dbReference>
<keyword evidence="2" id="KW-1185">Reference proteome</keyword>
<accession>A0A422MZ13</accession>
<comment type="caution">
    <text evidence="1">The sequence shown here is derived from an EMBL/GenBank/DDBJ whole genome shotgun (WGS) entry which is preliminary data.</text>
</comment>
<organism evidence="1 2">
    <name type="scientific">Trypanosoma rangeli</name>
    <dbReference type="NCBI Taxonomy" id="5698"/>
    <lineage>
        <taxon>Eukaryota</taxon>
        <taxon>Discoba</taxon>
        <taxon>Euglenozoa</taxon>
        <taxon>Kinetoplastea</taxon>
        <taxon>Metakinetoplastina</taxon>
        <taxon>Trypanosomatida</taxon>
        <taxon>Trypanosomatidae</taxon>
        <taxon>Trypanosoma</taxon>
        <taxon>Herpetosoma</taxon>
    </lineage>
</organism>
<evidence type="ECO:0000313" key="1">
    <source>
        <dbReference type="EMBL" id="RNE98462.1"/>
    </source>
</evidence>
<proteinExistence type="predicted"/>
<protein>
    <submittedName>
        <fullName evidence="1">Uncharacterized protein</fullName>
    </submittedName>
</protein>
<dbReference type="AlphaFoldDB" id="A0A422MZ13"/>
<gene>
    <name evidence="1" type="ORF">TraAM80_08780</name>
</gene>
<dbReference type="Proteomes" id="UP000283634">
    <property type="component" value="Unassembled WGS sequence"/>
</dbReference>
<sequence>MGGFVYRLPHTPHRTLSEVNWPATAEWPNGFLPHFCLPHSPQLSCHCWWPLSRGRSKKEKKQRFCLSVVFPGVFCHADKLRVHQGSWRCTVGLFVVNSRLSERLRRGDPSGGRRLQRAAACPRSVLGGAASAGMGAAVASPRGCSGITFERHVGTIAAIPAMRLRDERWKNTSWTLVGGRCDPADPRHLAEPGEL</sequence>
<reference evidence="1 2" key="1">
    <citation type="journal article" date="2018" name="BMC Genomics">
        <title>Genomic comparison of Trypanosoma conorhini and Trypanosoma rangeli to Trypanosoma cruzi strains of high and low virulence.</title>
        <authorList>
            <person name="Bradwell K.R."/>
            <person name="Koparde V.N."/>
            <person name="Matveyev A.V."/>
            <person name="Serrano M.G."/>
            <person name="Alves J.M."/>
            <person name="Parikh H."/>
            <person name="Huang B."/>
            <person name="Lee V."/>
            <person name="Espinosa-Alvarez O."/>
            <person name="Ortiz P.A."/>
            <person name="Costa-Martins A.G."/>
            <person name="Teixeira M.M."/>
            <person name="Buck G.A."/>
        </authorList>
    </citation>
    <scope>NUCLEOTIDE SEQUENCE [LARGE SCALE GENOMIC DNA]</scope>
    <source>
        <strain evidence="1 2">AM80</strain>
    </source>
</reference>
<dbReference type="GeneID" id="40332713"/>
<evidence type="ECO:0000313" key="2">
    <source>
        <dbReference type="Proteomes" id="UP000283634"/>
    </source>
</evidence>